<gene>
    <name evidence="2" type="ORF">M427DRAFT_506635</name>
</gene>
<keyword evidence="3" id="KW-1185">Reference proteome</keyword>
<name>A0A139AT01_GONPJ</name>
<dbReference type="AlphaFoldDB" id="A0A139AT01"/>
<reference evidence="2 3" key="1">
    <citation type="journal article" date="2015" name="Genome Biol. Evol.">
        <title>Phylogenomic analyses indicate that early fungi evolved digesting cell walls of algal ancestors of land plants.</title>
        <authorList>
            <person name="Chang Y."/>
            <person name="Wang S."/>
            <person name="Sekimoto S."/>
            <person name="Aerts A.L."/>
            <person name="Choi C."/>
            <person name="Clum A."/>
            <person name="LaButti K.M."/>
            <person name="Lindquist E.A."/>
            <person name="Yee Ngan C."/>
            <person name="Ohm R.A."/>
            <person name="Salamov A.A."/>
            <person name="Grigoriev I.V."/>
            <person name="Spatafora J.W."/>
            <person name="Berbee M.L."/>
        </authorList>
    </citation>
    <scope>NUCLEOTIDE SEQUENCE [LARGE SCALE GENOMIC DNA]</scope>
    <source>
        <strain evidence="2 3">JEL478</strain>
    </source>
</reference>
<evidence type="ECO:0000313" key="3">
    <source>
        <dbReference type="Proteomes" id="UP000070544"/>
    </source>
</evidence>
<protein>
    <submittedName>
        <fullName evidence="2">Uncharacterized protein</fullName>
    </submittedName>
</protein>
<evidence type="ECO:0000256" key="1">
    <source>
        <dbReference type="SAM" id="MobiDB-lite"/>
    </source>
</evidence>
<feature type="region of interest" description="Disordered" evidence="1">
    <location>
        <begin position="116"/>
        <end position="143"/>
    </location>
</feature>
<proteinExistence type="predicted"/>
<evidence type="ECO:0000313" key="2">
    <source>
        <dbReference type="EMBL" id="KXS19625.1"/>
    </source>
</evidence>
<dbReference type="Proteomes" id="UP000070544">
    <property type="component" value="Unassembled WGS sequence"/>
</dbReference>
<dbReference type="EMBL" id="KQ965738">
    <property type="protein sequence ID" value="KXS19625.1"/>
    <property type="molecule type" value="Genomic_DNA"/>
</dbReference>
<organism evidence="2 3">
    <name type="scientific">Gonapodya prolifera (strain JEL478)</name>
    <name type="common">Monoblepharis prolifera</name>
    <dbReference type="NCBI Taxonomy" id="1344416"/>
    <lineage>
        <taxon>Eukaryota</taxon>
        <taxon>Fungi</taxon>
        <taxon>Fungi incertae sedis</taxon>
        <taxon>Chytridiomycota</taxon>
        <taxon>Chytridiomycota incertae sedis</taxon>
        <taxon>Monoblepharidomycetes</taxon>
        <taxon>Monoblepharidales</taxon>
        <taxon>Gonapodyaceae</taxon>
        <taxon>Gonapodya</taxon>
    </lineage>
</organism>
<accession>A0A139AT01</accession>
<sequence>MSIEAAMANDCGSGGVSSIMGGIEALWALQCDSRCCTHHSTRNRRRGFHGSDDFIRNTFCGGSMLAPSSPCSPTRIFKLLDEHFRLSITLFVTLLNFTLRSAESLPYPLPRPTCGGNDRSAAARKGAGWNPFQLSDKKPDRNRDSRCLLVVTRP</sequence>